<feature type="binding site" evidence="11">
    <location>
        <begin position="237"/>
        <end position="238"/>
    </location>
    <ligand>
        <name>substrate</name>
    </ligand>
</feature>
<sequence length="337" mass="36265">MYKFLRPILFQVPEETMHNAVASAGAAFSPLSPLVALPFAFEHPSLETEVFGIKFKNPVGLAPGYDKSGAFASFMAALGFGFIEIGSVTPEPQPGNDKPRLFRRDAEEAIVNRMGFNSIGMMQVAENLRGLRKRDFVLGVNLGKNKSTPNKEAARDYQAGLAALAPLADYVVINVSSPNTPGLCQLLEKEPLLNLLRAMPRTRPLVLKVSPELTDAQLNDIAAVAVELKLSGLIATNTIATPEGGLSGRPLRKRSTEVVAYLYKRLGGQIPIIGAGGIFSAQDAYEKIRAGACLVEIYSGLVYEGPGLVKRIKQGLVEMLKSDGFNSIKEAVGADHR</sequence>
<feature type="binding site" evidence="11">
    <location>
        <position position="236"/>
    </location>
    <ligand>
        <name>FMN</name>
        <dbReference type="ChEBI" id="CHEBI:58210"/>
    </ligand>
</feature>
<keyword evidence="9 11" id="KW-0472">Membrane</keyword>
<dbReference type="InterPro" id="IPR005720">
    <property type="entry name" value="Dihydroorotate_DH_cat"/>
</dbReference>
<evidence type="ECO:0000256" key="1">
    <source>
        <dbReference type="ARBA" id="ARBA00003125"/>
    </source>
</evidence>
<keyword evidence="5 11" id="KW-0285">Flavoprotein</keyword>
<organism evidence="13 14">
    <name type="scientific">Candidatus Doudnabacteria bacterium RIFCSPHIGHO2_01_FULL_49_9</name>
    <dbReference type="NCBI Taxonomy" id="1817827"/>
    <lineage>
        <taxon>Bacteria</taxon>
        <taxon>Candidatus Doudnaibacteriota</taxon>
    </lineage>
</organism>
<feature type="binding site" evidence="11">
    <location>
        <position position="208"/>
    </location>
    <ligand>
        <name>FMN</name>
        <dbReference type="ChEBI" id="CHEBI:58210"/>
    </ligand>
</feature>
<accession>A0A1F5P3C4</accession>
<keyword evidence="8 11" id="KW-0560">Oxidoreductase</keyword>
<dbReference type="InterPro" id="IPR013785">
    <property type="entry name" value="Aldolase_TIM"/>
</dbReference>
<feature type="binding site" evidence="11">
    <location>
        <begin position="298"/>
        <end position="299"/>
    </location>
    <ligand>
        <name>FMN</name>
        <dbReference type="ChEBI" id="CHEBI:58210"/>
    </ligand>
</feature>
<evidence type="ECO:0000313" key="14">
    <source>
        <dbReference type="Proteomes" id="UP000176339"/>
    </source>
</evidence>
<dbReference type="AlphaFoldDB" id="A0A1F5P3C4"/>
<name>A0A1F5P3C4_9BACT</name>
<feature type="binding site" evidence="11">
    <location>
        <begin position="112"/>
        <end position="116"/>
    </location>
    <ligand>
        <name>substrate</name>
    </ligand>
</feature>
<reference evidence="13 14" key="1">
    <citation type="journal article" date="2016" name="Nat. Commun.">
        <title>Thousands of microbial genomes shed light on interconnected biogeochemical processes in an aquifer system.</title>
        <authorList>
            <person name="Anantharaman K."/>
            <person name="Brown C.T."/>
            <person name="Hug L.A."/>
            <person name="Sharon I."/>
            <person name="Castelle C.J."/>
            <person name="Probst A.J."/>
            <person name="Thomas B.C."/>
            <person name="Singh A."/>
            <person name="Wilkins M.J."/>
            <person name="Karaoz U."/>
            <person name="Brodie E.L."/>
            <person name="Williams K.H."/>
            <person name="Hubbard S.S."/>
            <person name="Banfield J.F."/>
        </authorList>
    </citation>
    <scope>NUCLEOTIDE SEQUENCE [LARGE SCALE GENOMIC DNA]</scope>
</reference>
<evidence type="ECO:0000256" key="8">
    <source>
        <dbReference type="ARBA" id="ARBA00023002"/>
    </source>
</evidence>
<comment type="caution">
    <text evidence="13">The sequence shown here is derived from an EMBL/GenBank/DDBJ whole genome shotgun (WGS) entry which is preliminary data.</text>
</comment>
<evidence type="ECO:0000256" key="3">
    <source>
        <dbReference type="ARBA" id="ARBA00005161"/>
    </source>
</evidence>
<dbReference type="EC" id="1.3.5.2" evidence="11"/>
<dbReference type="InterPro" id="IPR012135">
    <property type="entry name" value="Dihydroorotate_DH_1_2"/>
</dbReference>
<dbReference type="Gene3D" id="3.20.20.70">
    <property type="entry name" value="Aldolase class I"/>
    <property type="match status" value="1"/>
</dbReference>
<dbReference type="InterPro" id="IPR005719">
    <property type="entry name" value="Dihydroorotate_DH_2"/>
</dbReference>
<keyword evidence="11" id="KW-1003">Cell membrane</keyword>
<dbReference type="GO" id="GO:0106430">
    <property type="term" value="F:dihydroorotate dehydrogenase (quinone) activity"/>
    <property type="evidence" value="ECO:0007669"/>
    <property type="project" value="UniProtKB-EC"/>
</dbReference>
<evidence type="ECO:0000256" key="6">
    <source>
        <dbReference type="ARBA" id="ARBA00022643"/>
    </source>
</evidence>
<dbReference type="GO" id="GO:0005886">
    <property type="term" value="C:plasma membrane"/>
    <property type="evidence" value="ECO:0007669"/>
    <property type="project" value="UniProtKB-SubCell"/>
</dbReference>
<feature type="binding site" evidence="11">
    <location>
        <position position="174"/>
    </location>
    <ligand>
        <name>substrate</name>
    </ligand>
</feature>
<dbReference type="PANTHER" id="PTHR48109:SF4">
    <property type="entry name" value="DIHYDROOROTATE DEHYDROGENASE (QUINONE), MITOCHONDRIAL"/>
    <property type="match status" value="1"/>
</dbReference>
<keyword evidence="7 11" id="KW-0665">Pyrimidine biosynthesis</keyword>
<dbReference type="NCBIfam" id="NF003652">
    <property type="entry name" value="PRK05286.2-5"/>
    <property type="match status" value="1"/>
</dbReference>
<evidence type="ECO:0000256" key="5">
    <source>
        <dbReference type="ARBA" id="ARBA00022630"/>
    </source>
</evidence>
<evidence type="ECO:0000256" key="10">
    <source>
        <dbReference type="ARBA" id="ARBA00048639"/>
    </source>
</evidence>
<dbReference type="PROSITE" id="PS00912">
    <property type="entry name" value="DHODEHASE_2"/>
    <property type="match status" value="1"/>
</dbReference>
<dbReference type="GO" id="GO:0044205">
    <property type="term" value="P:'de novo' UMP biosynthetic process"/>
    <property type="evidence" value="ECO:0007669"/>
    <property type="project" value="UniProtKB-UniRule"/>
</dbReference>
<evidence type="ECO:0000256" key="7">
    <source>
        <dbReference type="ARBA" id="ARBA00022975"/>
    </source>
</evidence>
<feature type="binding site" evidence="11">
    <location>
        <position position="179"/>
    </location>
    <ligand>
        <name>substrate</name>
    </ligand>
</feature>
<evidence type="ECO:0000256" key="9">
    <source>
        <dbReference type="ARBA" id="ARBA00023136"/>
    </source>
</evidence>
<feature type="binding site" evidence="11">
    <location>
        <position position="87"/>
    </location>
    <ligand>
        <name>FMN</name>
        <dbReference type="ChEBI" id="CHEBI:58210"/>
    </ligand>
</feature>
<feature type="binding site" evidence="11">
    <location>
        <position position="248"/>
    </location>
    <ligand>
        <name>FMN</name>
        <dbReference type="ChEBI" id="CHEBI:58210"/>
    </ligand>
</feature>
<feature type="binding site" evidence="11">
    <location>
        <position position="141"/>
    </location>
    <ligand>
        <name>FMN</name>
        <dbReference type="ChEBI" id="CHEBI:58210"/>
    </ligand>
</feature>
<feature type="binding site" evidence="11">
    <location>
        <position position="174"/>
    </location>
    <ligand>
        <name>FMN</name>
        <dbReference type="ChEBI" id="CHEBI:58210"/>
    </ligand>
</feature>
<feature type="binding site" evidence="11">
    <location>
        <begin position="63"/>
        <end position="67"/>
    </location>
    <ligand>
        <name>FMN</name>
        <dbReference type="ChEBI" id="CHEBI:58210"/>
    </ligand>
</feature>
<gene>
    <name evidence="11" type="primary">pyrD</name>
    <name evidence="13" type="ORF">A2846_01250</name>
</gene>
<dbReference type="UniPathway" id="UPA00070">
    <property type="reaction ID" value="UER00946"/>
</dbReference>
<dbReference type="PANTHER" id="PTHR48109">
    <property type="entry name" value="DIHYDROOROTATE DEHYDROGENASE (QUINONE), MITOCHONDRIAL-RELATED"/>
    <property type="match status" value="1"/>
</dbReference>
<keyword evidence="6 11" id="KW-0288">FMN</keyword>
<comment type="function">
    <text evidence="1 11">Catalyzes the conversion of dihydroorotate to orotate with quinone as electron acceptor.</text>
</comment>
<comment type="subunit">
    <text evidence="11">Monomer.</text>
</comment>
<feature type="binding site" evidence="11">
    <location>
        <position position="277"/>
    </location>
    <ligand>
        <name>FMN</name>
        <dbReference type="ChEBI" id="CHEBI:58210"/>
    </ligand>
</feature>
<dbReference type="PROSITE" id="PS00911">
    <property type="entry name" value="DHODEHASE_1"/>
    <property type="match status" value="1"/>
</dbReference>
<evidence type="ECO:0000256" key="11">
    <source>
        <dbReference type="HAMAP-Rule" id="MF_00225"/>
    </source>
</evidence>
<dbReference type="Proteomes" id="UP000176339">
    <property type="component" value="Unassembled WGS sequence"/>
</dbReference>
<dbReference type="GO" id="GO:0005737">
    <property type="term" value="C:cytoplasm"/>
    <property type="evidence" value="ECO:0007669"/>
    <property type="project" value="InterPro"/>
</dbReference>
<dbReference type="InterPro" id="IPR001295">
    <property type="entry name" value="Dihydroorotate_DH_CS"/>
</dbReference>
<feature type="binding site" evidence="11">
    <location>
        <position position="67"/>
    </location>
    <ligand>
        <name>substrate</name>
    </ligand>
</feature>
<evidence type="ECO:0000259" key="12">
    <source>
        <dbReference type="Pfam" id="PF01180"/>
    </source>
</evidence>
<comment type="pathway">
    <text evidence="3 11">Pyrimidine metabolism; UMP biosynthesis via de novo pathway; orotate from (S)-dihydroorotate (quinone route): step 1/1.</text>
</comment>
<dbReference type="PIRSF" id="PIRSF000164">
    <property type="entry name" value="DHO_oxidase"/>
    <property type="match status" value="1"/>
</dbReference>
<comment type="cofactor">
    <cofactor evidence="11">
        <name>FMN</name>
        <dbReference type="ChEBI" id="CHEBI:58210"/>
    </cofactor>
    <text evidence="11">Binds 1 FMN per subunit.</text>
</comment>
<dbReference type="NCBIfam" id="TIGR01036">
    <property type="entry name" value="pyrD_sub2"/>
    <property type="match status" value="1"/>
</dbReference>
<evidence type="ECO:0000313" key="13">
    <source>
        <dbReference type="EMBL" id="OGE84393.1"/>
    </source>
</evidence>
<dbReference type="HAMAP" id="MF_00225">
    <property type="entry name" value="DHO_dh_type2"/>
    <property type="match status" value="1"/>
</dbReference>
<feature type="domain" description="Dihydroorotate dehydrogenase catalytic" evidence="12">
    <location>
        <begin position="46"/>
        <end position="320"/>
    </location>
</feature>
<comment type="subcellular location">
    <subcellularLocation>
        <location evidence="11">Cell membrane</location>
        <topology evidence="11">Peripheral membrane protein</topology>
    </subcellularLocation>
    <subcellularLocation>
        <location evidence="2">Membrane</location>
    </subcellularLocation>
</comment>
<dbReference type="InterPro" id="IPR050074">
    <property type="entry name" value="DHO_dehydrogenase"/>
</dbReference>
<dbReference type="SUPFAM" id="SSF51395">
    <property type="entry name" value="FMN-linked oxidoreductases"/>
    <property type="match status" value="1"/>
</dbReference>
<dbReference type="GO" id="GO:0006207">
    <property type="term" value="P:'de novo' pyrimidine nucleobase biosynthetic process"/>
    <property type="evidence" value="ECO:0007669"/>
    <property type="project" value="UniProtKB-UniRule"/>
</dbReference>
<proteinExistence type="inferred from homology"/>
<dbReference type="EMBL" id="MFEN01000014">
    <property type="protein sequence ID" value="OGE84393.1"/>
    <property type="molecule type" value="Genomic_DNA"/>
</dbReference>
<dbReference type="Pfam" id="PF01180">
    <property type="entry name" value="DHO_dh"/>
    <property type="match status" value="1"/>
</dbReference>
<comment type="similarity">
    <text evidence="4 11">Belongs to the dihydroorotate dehydrogenase family. Type 2 subfamily.</text>
</comment>
<comment type="catalytic activity">
    <reaction evidence="10 11">
        <text>(S)-dihydroorotate + a quinone = orotate + a quinol</text>
        <dbReference type="Rhea" id="RHEA:30187"/>
        <dbReference type="ChEBI" id="CHEBI:24646"/>
        <dbReference type="ChEBI" id="CHEBI:30839"/>
        <dbReference type="ChEBI" id="CHEBI:30864"/>
        <dbReference type="ChEBI" id="CHEBI:132124"/>
        <dbReference type="EC" id="1.3.5.2"/>
    </reaction>
</comment>
<evidence type="ECO:0000256" key="2">
    <source>
        <dbReference type="ARBA" id="ARBA00004370"/>
    </source>
</evidence>
<protein>
    <recommendedName>
        <fullName evidence="11">Dihydroorotate dehydrogenase (quinone)</fullName>
        <ecNumber evidence="11">1.3.5.2</ecNumber>
    </recommendedName>
    <alternativeName>
        <fullName evidence="11">DHOdehase</fullName>
        <shortName evidence="11">DHOD</shortName>
        <shortName evidence="11">DHODase</shortName>
    </alternativeName>
    <alternativeName>
        <fullName evidence="11">Dihydroorotate oxidase</fullName>
    </alternativeName>
</protein>
<dbReference type="CDD" id="cd04738">
    <property type="entry name" value="DHOD_2_like"/>
    <property type="match status" value="1"/>
</dbReference>
<feature type="active site" description="Nucleophile" evidence="11">
    <location>
        <position position="177"/>
    </location>
</feature>
<evidence type="ECO:0000256" key="4">
    <source>
        <dbReference type="ARBA" id="ARBA00005359"/>
    </source>
</evidence>